<reference evidence="2" key="1">
    <citation type="submission" date="2023-06" db="EMBL/GenBank/DDBJ databases">
        <title>Genome-scale phylogeny and comparative genomics of the fungal order Sordariales.</title>
        <authorList>
            <consortium name="Lawrence Berkeley National Laboratory"/>
            <person name="Hensen N."/>
            <person name="Bonometti L."/>
            <person name="Westerberg I."/>
            <person name="Brannstrom I.O."/>
            <person name="Guillou S."/>
            <person name="Cros-Aarteil S."/>
            <person name="Calhoun S."/>
            <person name="Haridas S."/>
            <person name="Kuo A."/>
            <person name="Mondo S."/>
            <person name="Pangilinan J."/>
            <person name="Riley R."/>
            <person name="Labutti K."/>
            <person name="Andreopoulos B."/>
            <person name="Lipzen A."/>
            <person name="Chen C."/>
            <person name="Yanf M."/>
            <person name="Daum C."/>
            <person name="Ng V."/>
            <person name="Clum A."/>
            <person name="Steindorff A."/>
            <person name="Ohm R."/>
            <person name="Martin F."/>
            <person name="Silar P."/>
            <person name="Natvig D."/>
            <person name="Lalanne C."/>
            <person name="Gautier V."/>
            <person name="Ament-Velasquez S.L."/>
            <person name="Kruys A."/>
            <person name="Hutchinson M.I."/>
            <person name="Powell A.J."/>
            <person name="Barry K."/>
            <person name="Miller A.N."/>
            <person name="Grigoriev I.V."/>
            <person name="Debuchy R."/>
            <person name="Gladieux P."/>
            <person name="Thoren M.H."/>
            <person name="Johannesson H."/>
        </authorList>
    </citation>
    <scope>NUCLEOTIDE SEQUENCE</scope>
    <source>
        <strain evidence="2">CBS 540.89</strain>
    </source>
</reference>
<accession>A0AA40E8L7</accession>
<protein>
    <submittedName>
        <fullName evidence="2">Uncharacterized protein</fullName>
    </submittedName>
</protein>
<evidence type="ECO:0000313" key="3">
    <source>
        <dbReference type="Proteomes" id="UP001172159"/>
    </source>
</evidence>
<dbReference type="Proteomes" id="UP001172159">
    <property type="component" value="Unassembled WGS sequence"/>
</dbReference>
<dbReference type="EMBL" id="JAUKTV010000010">
    <property type="protein sequence ID" value="KAK0726438.1"/>
    <property type="molecule type" value="Genomic_DNA"/>
</dbReference>
<name>A0AA40E8L7_9PEZI</name>
<evidence type="ECO:0000313" key="2">
    <source>
        <dbReference type="EMBL" id="KAK0726438.1"/>
    </source>
</evidence>
<gene>
    <name evidence="2" type="ORF">B0T21DRAFT_350571</name>
</gene>
<feature type="region of interest" description="Disordered" evidence="1">
    <location>
        <begin position="153"/>
        <end position="212"/>
    </location>
</feature>
<evidence type="ECO:0000256" key="1">
    <source>
        <dbReference type="SAM" id="MobiDB-lite"/>
    </source>
</evidence>
<dbReference type="AlphaFoldDB" id="A0AA40E8L7"/>
<keyword evidence="3" id="KW-1185">Reference proteome</keyword>
<proteinExistence type="predicted"/>
<feature type="region of interest" description="Disordered" evidence="1">
    <location>
        <begin position="88"/>
        <end position="118"/>
    </location>
</feature>
<comment type="caution">
    <text evidence="2">The sequence shown here is derived from an EMBL/GenBank/DDBJ whole genome shotgun (WGS) entry which is preliminary data.</text>
</comment>
<sequence length="212" mass="24838">MDGLYWDTFGFEDDPWDDVLFNQAQEAIRKCSCNRYNDRDRRCVRCKLIQFLSSRRLKNGPPRERKSSLEIVSSSLANCANPQCHRSAWPEDPRDLVASPLSQASKEQESEWPPLEWDEERKDNRLKLGYSSREEFDDILSMERHTILEEPEMTCDKTPATADTRNPRLKRMAAGSELSRRSNLSSYQKHILAYRQRHRERDSSRSRGLGQL</sequence>
<organism evidence="2 3">
    <name type="scientific">Apiosordaria backusii</name>
    <dbReference type="NCBI Taxonomy" id="314023"/>
    <lineage>
        <taxon>Eukaryota</taxon>
        <taxon>Fungi</taxon>
        <taxon>Dikarya</taxon>
        <taxon>Ascomycota</taxon>
        <taxon>Pezizomycotina</taxon>
        <taxon>Sordariomycetes</taxon>
        <taxon>Sordariomycetidae</taxon>
        <taxon>Sordariales</taxon>
        <taxon>Lasiosphaeriaceae</taxon>
        <taxon>Apiosordaria</taxon>
    </lineage>
</organism>